<name>A0ABU3L8M5_9FLAO</name>
<dbReference type="Proteomes" id="UP001250656">
    <property type="component" value="Unassembled WGS sequence"/>
</dbReference>
<keyword evidence="3" id="KW-1185">Reference proteome</keyword>
<proteinExistence type="predicted"/>
<evidence type="ECO:0000313" key="3">
    <source>
        <dbReference type="Proteomes" id="UP001250656"/>
    </source>
</evidence>
<comment type="caution">
    <text evidence="2">The sequence shown here is derived from an EMBL/GenBank/DDBJ whole genome shotgun (WGS) entry which is preliminary data.</text>
</comment>
<organism evidence="2 3">
    <name type="scientific">Pricia mediterranea</name>
    <dbReference type="NCBI Taxonomy" id="3076079"/>
    <lineage>
        <taxon>Bacteria</taxon>
        <taxon>Pseudomonadati</taxon>
        <taxon>Bacteroidota</taxon>
        <taxon>Flavobacteriia</taxon>
        <taxon>Flavobacteriales</taxon>
        <taxon>Flavobacteriaceae</taxon>
        <taxon>Pricia</taxon>
    </lineage>
</organism>
<keyword evidence="1" id="KW-0732">Signal</keyword>
<gene>
    <name evidence="2" type="ORF">RQM65_14250</name>
</gene>
<protein>
    <submittedName>
        <fullName evidence="2">Uncharacterized protein</fullName>
    </submittedName>
</protein>
<feature type="signal peptide" evidence="1">
    <location>
        <begin position="1"/>
        <end position="21"/>
    </location>
</feature>
<dbReference type="EMBL" id="JAVTTP010000001">
    <property type="protein sequence ID" value="MDT7829832.1"/>
    <property type="molecule type" value="Genomic_DNA"/>
</dbReference>
<accession>A0ABU3L8M5</accession>
<reference evidence="2 3" key="1">
    <citation type="submission" date="2023-09" db="EMBL/GenBank/DDBJ databases">
        <title>Novel taxa isolated from Blanes Bay.</title>
        <authorList>
            <person name="Rey-Velasco X."/>
            <person name="Lucena T."/>
        </authorList>
    </citation>
    <scope>NUCLEOTIDE SEQUENCE [LARGE SCALE GENOMIC DNA]</scope>
    <source>
        <strain evidence="2 3">S334</strain>
    </source>
</reference>
<evidence type="ECO:0000313" key="2">
    <source>
        <dbReference type="EMBL" id="MDT7829832.1"/>
    </source>
</evidence>
<sequence>MKSFLTLILVLTFGASTQANTQTYVKTNSIEMGFVLDNSADHAECPSKIVVSSESGVARLYKFQNARVKKALSFTARPSKQHWA</sequence>
<feature type="chain" id="PRO_5045607594" evidence="1">
    <location>
        <begin position="22"/>
        <end position="84"/>
    </location>
</feature>
<dbReference type="RefSeq" id="WP_314016045.1">
    <property type="nucleotide sequence ID" value="NZ_JAVTTP010000001.1"/>
</dbReference>
<evidence type="ECO:0000256" key="1">
    <source>
        <dbReference type="SAM" id="SignalP"/>
    </source>
</evidence>